<dbReference type="Gene3D" id="1.10.10.10">
    <property type="entry name" value="Winged helix-like DNA-binding domain superfamily/Winged helix DNA-binding domain"/>
    <property type="match status" value="1"/>
</dbReference>
<keyword evidence="1" id="KW-0805">Transcription regulation</keyword>
<evidence type="ECO:0000256" key="2">
    <source>
        <dbReference type="ARBA" id="ARBA00023125"/>
    </source>
</evidence>
<proteinExistence type="predicted"/>
<evidence type="ECO:0000313" key="5">
    <source>
        <dbReference type="EMBL" id="SEA59778.1"/>
    </source>
</evidence>
<sequence>MVTALQKVTSMNQDISVSAPHEPCKVRDQHTDCHKVIMPVRDALDVISGKWKLPIIIAIGRGHKRFRDIERSIPKITSKVLSKELKDLETHKLVKRTVFDTQPVSVEYTLTPYASTLDSVILALQQWGTQHRRKMLGKSTEVG</sequence>
<dbReference type="Pfam" id="PF01638">
    <property type="entry name" value="HxlR"/>
    <property type="match status" value="1"/>
</dbReference>
<gene>
    <name evidence="5" type="ORF">SAMN05660909_02637</name>
</gene>
<keyword evidence="6" id="KW-1185">Reference proteome</keyword>
<dbReference type="PANTHER" id="PTHR33204:SF29">
    <property type="entry name" value="TRANSCRIPTIONAL REGULATOR"/>
    <property type="match status" value="1"/>
</dbReference>
<accession>A0A1H4CHE5</accession>
<dbReference type="PROSITE" id="PS51118">
    <property type="entry name" value="HTH_HXLR"/>
    <property type="match status" value="1"/>
</dbReference>
<dbReference type="STRING" id="408074.SAMN05660909_02637"/>
<keyword evidence="2" id="KW-0238">DNA-binding</keyword>
<feature type="domain" description="HTH hxlR-type" evidence="4">
    <location>
        <begin position="38"/>
        <end position="136"/>
    </location>
</feature>
<evidence type="ECO:0000313" key="6">
    <source>
        <dbReference type="Proteomes" id="UP000199656"/>
    </source>
</evidence>
<reference evidence="6" key="1">
    <citation type="submission" date="2016-10" db="EMBL/GenBank/DDBJ databases">
        <authorList>
            <person name="Varghese N."/>
            <person name="Submissions S."/>
        </authorList>
    </citation>
    <scope>NUCLEOTIDE SEQUENCE [LARGE SCALE GENOMIC DNA]</scope>
    <source>
        <strain evidence="6">DSM 23920</strain>
    </source>
</reference>
<evidence type="ECO:0000256" key="3">
    <source>
        <dbReference type="ARBA" id="ARBA00023163"/>
    </source>
</evidence>
<evidence type="ECO:0000259" key="4">
    <source>
        <dbReference type="PROSITE" id="PS51118"/>
    </source>
</evidence>
<dbReference type="EMBL" id="FNRL01000010">
    <property type="protein sequence ID" value="SEA59778.1"/>
    <property type="molecule type" value="Genomic_DNA"/>
</dbReference>
<dbReference type="InterPro" id="IPR036388">
    <property type="entry name" value="WH-like_DNA-bd_sf"/>
</dbReference>
<protein>
    <submittedName>
        <fullName evidence="5">Transcriptional regulator, HxlR family</fullName>
    </submittedName>
</protein>
<keyword evidence="3" id="KW-0804">Transcription</keyword>
<dbReference type="InterPro" id="IPR036390">
    <property type="entry name" value="WH_DNA-bd_sf"/>
</dbReference>
<evidence type="ECO:0000256" key="1">
    <source>
        <dbReference type="ARBA" id="ARBA00023015"/>
    </source>
</evidence>
<dbReference type="SUPFAM" id="SSF46785">
    <property type="entry name" value="Winged helix' DNA-binding domain"/>
    <property type="match status" value="1"/>
</dbReference>
<dbReference type="GO" id="GO:0003677">
    <property type="term" value="F:DNA binding"/>
    <property type="evidence" value="ECO:0007669"/>
    <property type="project" value="UniProtKB-KW"/>
</dbReference>
<organism evidence="5 6">
    <name type="scientific">Chitinophaga terrae</name>
    <name type="common">ex Kim and Jung 2007</name>
    <dbReference type="NCBI Taxonomy" id="408074"/>
    <lineage>
        <taxon>Bacteria</taxon>
        <taxon>Pseudomonadati</taxon>
        <taxon>Bacteroidota</taxon>
        <taxon>Chitinophagia</taxon>
        <taxon>Chitinophagales</taxon>
        <taxon>Chitinophagaceae</taxon>
        <taxon>Chitinophaga</taxon>
    </lineage>
</organism>
<dbReference type="AlphaFoldDB" id="A0A1H4CHE5"/>
<dbReference type="Proteomes" id="UP000199656">
    <property type="component" value="Unassembled WGS sequence"/>
</dbReference>
<dbReference type="InterPro" id="IPR002577">
    <property type="entry name" value="HTH_HxlR"/>
</dbReference>
<dbReference type="PANTHER" id="PTHR33204">
    <property type="entry name" value="TRANSCRIPTIONAL REGULATOR, MARR FAMILY"/>
    <property type="match status" value="1"/>
</dbReference>
<name>A0A1H4CHE5_9BACT</name>